<evidence type="ECO:0000256" key="1">
    <source>
        <dbReference type="SAM" id="MobiDB-lite"/>
    </source>
</evidence>
<proteinExistence type="predicted"/>
<dbReference type="AlphaFoldDB" id="A0AA38GU12"/>
<protein>
    <submittedName>
        <fullName evidence="2">Uncharacterized protein</fullName>
    </submittedName>
</protein>
<feature type="non-terminal residue" evidence="2">
    <location>
        <position position="1"/>
    </location>
</feature>
<gene>
    <name evidence="2" type="ORF">KI387_007923</name>
</gene>
<feature type="non-terminal residue" evidence="2">
    <location>
        <position position="53"/>
    </location>
</feature>
<comment type="caution">
    <text evidence="2">The sequence shown here is derived from an EMBL/GenBank/DDBJ whole genome shotgun (WGS) entry which is preliminary data.</text>
</comment>
<evidence type="ECO:0000313" key="3">
    <source>
        <dbReference type="Proteomes" id="UP000824469"/>
    </source>
</evidence>
<accession>A0AA38GU12</accession>
<feature type="region of interest" description="Disordered" evidence="1">
    <location>
        <begin position="26"/>
        <end position="53"/>
    </location>
</feature>
<evidence type="ECO:0000313" key="2">
    <source>
        <dbReference type="EMBL" id="KAH9327745.1"/>
    </source>
</evidence>
<reference evidence="2 3" key="1">
    <citation type="journal article" date="2021" name="Nat. Plants">
        <title>The Taxus genome provides insights into paclitaxel biosynthesis.</title>
        <authorList>
            <person name="Xiong X."/>
            <person name="Gou J."/>
            <person name="Liao Q."/>
            <person name="Li Y."/>
            <person name="Zhou Q."/>
            <person name="Bi G."/>
            <person name="Li C."/>
            <person name="Du R."/>
            <person name="Wang X."/>
            <person name="Sun T."/>
            <person name="Guo L."/>
            <person name="Liang H."/>
            <person name="Lu P."/>
            <person name="Wu Y."/>
            <person name="Zhang Z."/>
            <person name="Ro D.K."/>
            <person name="Shang Y."/>
            <person name="Huang S."/>
            <person name="Yan J."/>
        </authorList>
    </citation>
    <scope>NUCLEOTIDE SEQUENCE [LARGE SCALE GENOMIC DNA]</scope>
    <source>
        <strain evidence="2">Ta-2019</strain>
    </source>
</reference>
<dbReference type="Proteomes" id="UP000824469">
    <property type="component" value="Unassembled WGS sequence"/>
</dbReference>
<dbReference type="EMBL" id="JAHRHJ020000002">
    <property type="protein sequence ID" value="KAH9327745.1"/>
    <property type="molecule type" value="Genomic_DNA"/>
</dbReference>
<sequence>EWLVDPSDQEAEFDWWRTQLRRFGAMAQPGGAGGAGPAGPPPPIPPRRLVVVP</sequence>
<keyword evidence="3" id="KW-1185">Reference proteome</keyword>
<organism evidence="2 3">
    <name type="scientific">Taxus chinensis</name>
    <name type="common">Chinese yew</name>
    <name type="synonym">Taxus wallichiana var. chinensis</name>
    <dbReference type="NCBI Taxonomy" id="29808"/>
    <lineage>
        <taxon>Eukaryota</taxon>
        <taxon>Viridiplantae</taxon>
        <taxon>Streptophyta</taxon>
        <taxon>Embryophyta</taxon>
        <taxon>Tracheophyta</taxon>
        <taxon>Spermatophyta</taxon>
        <taxon>Pinopsida</taxon>
        <taxon>Pinidae</taxon>
        <taxon>Conifers II</taxon>
        <taxon>Cupressales</taxon>
        <taxon>Taxaceae</taxon>
        <taxon>Taxus</taxon>
    </lineage>
</organism>
<name>A0AA38GU12_TAXCH</name>